<dbReference type="PANTHER" id="PTHR13693">
    <property type="entry name" value="CLASS II AMINOTRANSFERASE/8-AMINO-7-OXONONANOATE SYNTHASE"/>
    <property type="match status" value="1"/>
</dbReference>
<dbReference type="EMBL" id="JACTAM010000003">
    <property type="protein sequence ID" value="KAI2666546.1"/>
    <property type="molecule type" value="Genomic_DNA"/>
</dbReference>
<dbReference type="Proteomes" id="UP000830375">
    <property type="component" value="Unassembled WGS sequence"/>
</dbReference>
<comment type="caution">
    <text evidence="8">The sequence shown here is derived from an EMBL/GenBank/DDBJ whole genome shotgun (WGS) entry which is preliminary data.</text>
</comment>
<dbReference type="InterPro" id="IPR015424">
    <property type="entry name" value="PyrdxlP-dep_Trfase"/>
</dbReference>
<dbReference type="Gene3D" id="3.40.640.10">
    <property type="entry name" value="Type I PLP-dependent aspartate aminotransferase-like (Major domain)"/>
    <property type="match status" value="2"/>
</dbReference>
<reference evidence="8 9" key="1">
    <citation type="submission" date="2022-01" db="EMBL/GenBank/DDBJ databases">
        <title>A high-quality chromosome-level genome assembly of rohu carp, Labeo rohita.</title>
        <authorList>
            <person name="Arick M.A. II"/>
            <person name="Hsu C.-Y."/>
            <person name="Magbanua Z."/>
            <person name="Pechanova O."/>
            <person name="Grover C."/>
            <person name="Miller E."/>
            <person name="Thrash A."/>
            <person name="Ezzel L."/>
            <person name="Alam S."/>
            <person name="Benzie J."/>
            <person name="Hamilton M."/>
            <person name="Karsi A."/>
            <person name="Lawrence M.L."/>
            <person name="Peterson D.G."/>
        </authorList>
    </citation>
    <scope>NUCLEOTIDE SEQUENCE [LARGE SCALE GENOMIC DNA]</scope>
    <source>
        <strain evidence="9">BAU-BD-2019</strain>
        <tissue evidence="8">Blood</tissue>
    </source>
</reference>
<evidence type="ECO:0000256" key="4">
    <source>
        <dbReference type="ARBA" id="ARBA00022898"/>
    </source>
</evidence>
<keyword evidence="3" id="KW-0808">Transferase</keyword>
<accession>A0ABQ8MUN2</accession>
<sequence>MSLRTAVRLFSAPLRSVVQPCAANAKRKYAAVAQALSVLENELDTIRAAGTWKGERVITSKQGPHIYVDGSRGDILNFCANNYLGLSSHPEVVKAGVDALQKYGAGLSSVRFICGTQSIHKTLEEKLAQFHEREDCILYASCFDANAGLFEVLLGPDDAVLSDELNHASIIDGIRLCRAKRFRYKHMDLNDLEEKLKESQSSRLRLVVTDGVFSMDGDVAPLQGICDLAEQGTDELLGVMNRVHIVNSTLGKALGGAAGGYTVGPKALIELLRQRSRPYLFSNSLPPPVVGCATRAVELLMASNEIAQSMAAKTMRFRNNMTQAGFTISGTAHPICPVMLGDARVYVIGFSYPVVPKGKARIRVQISAAHTDQDIDRAVDAFIQTGRKHGVIS</sequence>
<comment type="cofactor">
    <cofactor evidence="1 6">
        <name>pyridoxal 5'-phosphate</name>
        <dbReference type="ChEBI" id="CHEBI:597326"/>
    </cofactor>
</comment>
<name>A0ABQ8MUN2_LABRO</name>
<proteinExistence type="inferred from homology"/>
<dbReference type="Pfam" id="PF00155">
    <property type="entry name" value="Aminotran_1_2"/>
    <property type="match status" value="1"/>
</dbReference>
<evidence type="ECO:0000256" key="5">
    <source>
        <dbReference type="ARBA" id="ARBA00023315"/>
    </source>
</evidence>
<keyword evidence="5" id="KW-0012">Acyltransferase</keyword>
<keyword evidence="9" id="KW-1185">Reference proteome</keyword>
<dbReference type="InterPro" id="IPR004839">
    <property type="entry name" value="Aminotransferase_I/II_large"/>
</dbReference>
<evidence type="ECO:0000313" key="9">
    <source>
        <dbReference type="Proteomes" id="UP000830375"/>
    </source>
</evidence>
<evidence type="ECO:0000313" key="8">
    <source>
        <dbReference type="EMBL" id="KAI2666546.1"/>
    </source>
</evidence>
<evidence type="ECO:0000256" key="6">
    <source>
        <dbReference type="RuleBase" id="RU003693"/>
    </source>
</evidence>
<keyword evidence="4 6" id="KW-0663">Pyridoxal phosphate</keyword>
<evidence type="ECO:0000256" key="3">
    <source>
        <dbReference type="ARBA" id="ARBA00022679"/>
    </source>
</evidence>
<feature type="domain" description="Aminotransferase class I/classII large" evidence="7">
    <location>
        <begin position="74"/>
        <end position="382"/>
    </location>
</feature>
<dbReference type="SUPFAM" id="SSF53383">
    <property type="entry name" value="PLP-dependent transferases"/>
    <property type="match status" value="1"/>
</dbReference>
<dbReference type="InterPro" id="IPR001917">
    <property type="entry name" value="Aminotrans_II_pyridoxalP_BS"/>
</dbReference>
<evidence type="ECO:0000256" key="2">
    <source>
        <dbReference type="ARBA" id="ARBA00008392"/>
    </source>
</evidence>
<dbReference type="GO" id="GO:0016874">
    <property type="term" value="F:ligase activity"/>
    <property type="evidence" value="ECO:0007669"/>
    <property type="project" value="UniProtKB-KW"/>
</dbReference>
<gene>
    <name evidence="8" type="ORF">H4Q32_010435</name>
</gene>
<evidence type="ECO:0000259" key="7">
    <source>
        <dbReference type="Pfam" id="PF00155"/>
    </source>
</evidence>
<dbReference type="PROSITE" id="PS00599">
    <property type="entry name" value="AA_TRANSFER_CLASS_2"/>
    <property type="match status" value="1"/>
</dbReference>
<dbReference type="Gene3D" id="3.90.1150.10">
    <property type="entry name" value="Aspartate Aminotransferase, domain 1"/>
    <property type="match status" value="2"/>
</dbReference>
<comment type="similarity">
    <text evidence="2 6">Belongs to the class-II pyridoxal-phosphate-dependent aminotransferase family.</text>
</comment>
<organism evidence="8 9">
    <name type="scientific">Labeo rohita</name>
    <name type="common">Indian major carp</name>
    <name type="synonym">Cyprinus rohita</name>
    <dbReference type="NCBI Taxonomy" id="84645"/>
    <lineage>
        <taxon>Eukaryota</taxon>
        <taxon>Metazoa</taxon>
        <taxon>Chordata</taxon>
        <taxon>Craniata</taxon>
        <taxon>Vertebrata</taxon>
        <taxon>Euteleostomi</taxon>
        <taxon>Actinopterygii</taxon>
        <taxon>Neopterygii</taxon>
        <taxon>Teleostei</taxon>
        <taxon>Ostariophysi</taxon>
        <taxon>Cypriniformes</taxon>
        <taxon>Cyprinidae</taxon>
        <taxon>Labeoninae</taxon>
        <taxon>Labeonini</taxon>
        <taxon>Labeo</taxon>
    </lineage>
</organism>
<dbReference type="InterPro" id="IPR015422">
    <property type="entry name" value="PyrdxlP-dep_Trfase_small"/>
</dbReference>
<dbReference type="InterPro" id="IPR050087">
    <property type="entry name" value="AON_synthase_class-II"/>
</dbReference>
<protein>
    <submittedName>
        <fullName evidence="8">2-amino-3-ketobutyrate coenzyme A ligase, mitochondrial</fullName>
    </submittedName>
</protein>
<keyword evidence="8" id="KW-0436">Ligase</keyword>
<dbReference type="InterPro" id="IPR015421">
    <property type="entry name" value="PyrdxlP-dep_Trfase_major"/>
</dbReference>
<dbReference type="PANTHER" id="PTHR13693:SF102">
    <property type="entry name" value="2-AMINO-3-KETOBUTYRATE COENZYME A LIGASE, MITOCHONDRIAL"/>
    <property type="match status" value="1"/>
</dbReference>
<evidence type="ECO:0000256" key="1">
    <source>
        <dbReference type="ARBA" id="ARBA00001933"/>
    </source>
</evidence>